<dbReference type="NCBIfam" id="TIGR02908">
    <property type="entry name" value="CoxD_Bacillus"/>
    <property type="match status" value="1"/>
</dbReference>
<gene>
    <name evidence="7" type="ORF">ABID56_000092</name>
</gene>
<comment type="subcellular location">
    <subcellularLocation>
        <location evidence="1">Cell membrane</location>
        <topology evidence="1">Multi-pass membrane protein</topology>
    </subcellularLocation>
</comment>
<evidence type="ECO:0000256" key="4">
    <source>
        <dbReference type="ARBA" id="ARBA00022989"/>
    </source>
</evidence>
<keyword evidence="2" id="KW-1003">Cell membrane</keyword>
<feature type="transmembrane region" description="Helical" evidence="6">
    <location>
        <begin position="29"/>
        <end position="48"/>
    </location>
</feature>
<name>A0ABV2KR10_9BACI</name>
<feature type="transmembrane region" description="Helical" evidence="6">
    <location>
        <begin position="54"/>
        <end position="75"/>
    </location>
</feature>
<proteinExistence type="predicted"/>
<keyword evidence="5 6" id="KW-0472">Membrane</keyword>
<evidence type="ECO:0000256" key="5">
    <source>
        <dbReference type="ARBA" id="ARBA00023136"/>
    </source>
</evidence>
<keyword evidence="3 6" id="KW-0812">Transmembrane</keyword>
<evidence type="ECO:0000313" key="8">
    <source>
        <dbReference type="Proteomes" id="UP001549167"/>
    </source>
</evidence>
<comment type="caution">
    <text evidence="7">The sequence shown here is derived from an EMBL/GenBank/DDBJ whole genome shotgun (WGS) entry which is preliminary data.</text>
</comment>
<feature type="transmembrane region" description="Helical" evidence="6">
    <location>
        <begin position="87"/>
        <end position="108"/>
    </location>
</feature>
<keyword evidence="4 6" id="KW-1133">Transmembrane helix</keyword>
<evidence type="ECO:0000256" key="1">
    <source>
        <dbReference type="ARBA" id="ARBA00004651"/>
    </source>
</evidence>
<evidence type="ECO:0000313" key="7">
    <source>
        <dbReference type="EMBL" id="MET3682013.1"/>
    </source>
</evidence>
<organism evidence="7 8">
    <name type="scientific">Alkalibacillus flavidus</name>
    <dbReference type="NCBI Taxonomy" id="546021"/>
    <lineage>
        <taxon>Bacteria</taxon>
        <taxon>Bacillati</taxon>
        <taxon>Bacillota</taxon>
        <taxon>Bacilli</taxon>
        <taxon>Bacillales</taxon>
        <taxon>Bacillaceae</taxon>
        <taxon>Alkalibacillus</taxon>
    </lineage>
</organism>
<sequence length="109" mass="12596">MADNTNSVEHTEKKEFYKKKHREHMKHQVVTFVMMIAFTLIAFGLVIAEVDAMFTIPIILVLAGVQVLFQLYYFMHMSEEGHQWPAAMIYSGIFAAVLTVLSLTTIVWW</sequence>
<protein>
    <submittedName>
        <fullName evidence="7">Cytochrome c oxidase subunit 4</fullName>
    </submittedName>
</protein>
<evidence type="ECO:0000256" key="6">
    <source>
        <dbReference type="SAM" id="Phobius"/>
    </source>
</evidence>
<evidence type="ECO:0000256" key="3">
    <source>
        <dbReference type="ARBA" id="ARBA00022692"/>
    </source>
</evidence>
<dbReference type="InterPro" id="IPR005171">
    <property type="entry name" value="Cyt_c_oxidase_su4_prok"/>
</dbReference>
<reference evidence="7 8" key="1">
    <citation type="submission" date="2024-06" db="EMBL/GenBank/DDBJ databases">
        <title>Genomic Encyclopedia of Type Strains, Phase IV (KMG-IV): sequencing the most valuable type-strain genomes for metagenomic binning, comparative biology and taxonomic classification.</title>
        <authorList>
            <person name="Goeker M."/>
        </authorList>
    </citation>
    <scope>NUCLEOTIDE SEQUENCE [LARGE SCALE GENOMIC DNA]</scope>
    <source>
        <strain evidence="7 8">DSM 23520</strain>
    </source>
</reference>
<accession>A0ABV2KR10</accession>
<dbReference type="InterPro" id="IPR014257">
    <property type="entry name" value="Cyt_c_oxidase_su4_bacillaceae"/>
</dbReference>
<dbReference type="Pfam" id="PF03626">
    <property type="entry name" value="COX4_pro"/>
    <property type="match status" value="1"/>
</dbReference>
<dbReference type="EMBL" id="JBEPMX010000001">
    <property type="protein sequence ID" value="MET3682013.1"/>
    <property type="molecule type" value="Genomic_DNA"/>
</dbReference>
<keyword evidence="8" id="KW-1185">Reference proteome</keyword>
<dbReference type="Proteomes" id="UP001549167">
    <property type="component" value="Unassembled WGS sequence"/>
</dbReference>
<evidence type="ECO:0000256" key="2">
    <source>
        <dbReference type="ARBA" id="ARBA00022475"/>
    </source>
</evidence>
<dbReference type="RefSeq" id="WP_354218372.1">
    <property type="nucleotide sequence ID" value="NZ_JBEPMX010000001.1"/>
</dbReference>